<keyword evidence="3" id="KW-0106">Calcium</keyword>
<proteinExistence type="predicted"/>
<dbReference type="InterPro" id="IPR001343">
    <property type="entry name" value="Hemolysn_Ca-bd"/>
</dbReference>
<gene>
    <name evidence="4" type="ORF">G0028_19550</name>
</gene>
<keyword evidence="4" id="KW-0614">Plasmid</keyword>
<dbReference type="InterPro" id="IPR011049">
    <property type="entry name" value="Serralysin-like_metalloprot_C"/>
</dbReference>
<name>A0A7S6W073_9GAMM</name>
<dbReference type="NCBIfam" id="TIGR03661">
    <property type="entry name" value="T1SS_VCA0849"/>
    <property type="match status" value="1"/>
</dbReference>
<keyword evidence="2" id="KW-0964">Secreted</keyword>
<evidence type="ECO:0000256" key="3">
    <source>
        <dbReference type="ARBA" id="ARBA00022837"/>
    </source>
</evidence>
<protein>
    <submittedName>
        <fullName evidence="4">Type I secretion C-terminal target domain-containing protein</fullName>
    </submittedName>
</protein>
<organism evidence="4 5">
    <name type="scientific">Acinetobacter piscicola</name>
    <dbReference type="NCBI Taxonomy" id="2006115"/>
    <lineage>
        <taxon>Bacteria</taxon>
        <taxon>Pseudomonadati</taxon>
        <taxon>Pseudomonadota</taxon>
        <taxon>Gammaproteobacteria</taxon>
        <taxon>Moraxellales</taxon>
        <taxon>Moraxellaceae</taxon>
        <taxon>Acinetobacter</taxon>
    </lineage>
</organism>
<dbReference type="GO" id="GO:0005509">
    <property type="term" value="F:calcium ion binding"/>
    <property type="evidence" value="ECO:0007669"/>
    <property type="project" value="InterPro"/>
</dbReference>
<sequence length="202" mass="20757">MFADRAFTLSELLAHYQVSGTESGDNISLPSHLNGDLSFDLKGGADSFNSTNISSNVTVDAGDGDDYVLTGSGNDTLIGGAGNDSLYGGAGNDTLIGGVGRDILHGGSGADTFVFDLINIDGNIDEIRDFNVSDGDLIDVSSLLDGANQDSLADFLEVTNTGGSVTIGLKDGNGVGTDFLVLSNWNSANNLDDLIAMNALII</sequence>
<dbReference type="Proteomes" id="UP000593966">
    <property type="component" value="Plasmid pYH12207-1"/>
</dbReference>
<dbReference type="PANTHER" id="PTHR38340">
    <property type="entry name" value="S-LAYER PROTEIN"/>
    <property type="match status" value="1"/>
</dbReference>
<evidence type="ECO:0000256" key="2">
    <source>
        <dbReference type="ARBA" id="ARBA00022525"/>
    </source>
</evidence>
<dbReference type="RefSeq" id="WP_218946374.1">
    <property type="nucleotide sequence ID" value="NZ_CP048660.1"/>
</dbReference>
<accession>A0A7S6W073</accession>
<keyword evidence="5" id="KW-1185">Reference proteome</keyword>
<geneLocation type="plasmid" evidence="4 5">
    <name>pYH12207-1</name>
</geneLocation>
<dbReference type="EMBL" id="CP048660">
    <property type="protein sequence ID" value="QOW48070.1"/>
    <property type="molecule type" value="Genomic_DNA"/>
</dbReference>
<dbReference type="Pfam" id="PF00353">
    <property type="entry name" value="HemolysinCabind"/>
    <property type="match status" value="2"/>
</dbReference>
<dbReference type="Gene3D" id="2.150.10.10">
    <property type="entry name" value="Serralysin-like metalloprotease, C-terminal"/>
    <property type="match status" value="1"/>
</dbReference>
<evidence type="ECO:0000313" key="4">
    <source>
        <dbReference type="EMBL" id="QOW48070.1"/>
    </source>
</evidence>
<dbReference type="InterPro" id="IPR050557">
    <property type="entry name" value="RTX_toxin/Mannuronan_C5-epim"/>
</dbReference>
<dbReference type="PROSITE" id="PS00330">
    <property type="entry name" value="HEMOLYSIN_CALCIUM"/>
    <property type="match status" value="3"/>
</dbReference>
<evidence type="ECO:0000256" key="1">
    <source>
        <dbReference type="ARBA" id="ARBA00004613"/>
    </source>
</evidence>
<dbReference type="InterPro" id="IPR018511">
    <property type="entry name" value="Hemolysin-typ_Ca-bd_CS"/>
</dbReference>
<dbReference type="PRINTS" id="PR00313">
    <property type="entry name" value="CABNDNGRPT"/>
</dbReference>
<dbReference type="PANTHER" id="PTHR38340:SF1">
    <property type="entry name" value="S-LAYER PROTEIN"/>
    <property type="match status" value="1"/>
</dbReference>
<dbReference type="SUPFAM" id="SSF51120">
    <property type="entry name" value="beta-Roll"/>
    <property type="match status" value="1"/>
</dbReference>
<dbReference type="AlphaFoldDB" id="A0A7S6W073"/>
<dbReference type="InterPro" id="IPR019960">
    <property type="entry name" value="T1SS_VCA0849"/>
</dbReference>
<comment type="subcellular location">
    <subcellularLocation>
        <location evidence="1">Secreted</location>
    </subcellularLocation>
</comment>
<evidence type="ECO:0000313" key="5">
    <source>
        <dbReference type="Proteomes" id="UP000593966"/>
    </source>
</evidence>
<dbReference type="GO" id="GO:0005576">
    <property type="term" value="C:extracellular region"/>
    <property type="evidence" value="ECO:0007669"/>
    <property type="project" value="UniProtKB-SubCell"/>
</dbReference>
<reference evidence="4 5" key="1">
    <citation type="submission" date="2020-02" db="EMBL/GenBank/DDBJ databases">
        <title>Tigecycline-resistant Acinetobacter species from pigs and migratory birds.</title>
        <authorList>
            <person name="Chen C."/>
            <person name="Sun J."/>
            <person name="Liao X.-P."/>
            <person name="Liu Y.-H."/>
        </authorList>
    </citation>
    <scope>NUCLEOTIDE SEQUENCE [LARGE SCALE GENOMIC DNA]</scope>
    <source>
        <strain evidence="4 5">YH12207_T</strain>
        <plasmid evidence="4 5">pYH12207-1</plasmid>
    </source>
</reference>